<name>A0A9W7DB93_9STRA</name>
<accession>A0A9W7DB93</accession>
<sequence>MERCLEEISATVLDAREPLSYRALGVRSHVPAAVSAEALARFSAEHEAVRALRVLVQRTACAGGKSENDTAAAKRDPRARVLTLSVQAPQETDELLCQQIYALYGEQEEGAEPRQEAAAVATACWAQERQARNDALHGVAKHAPLNAAAKALYASGIRCAEATARKDFGEEQGEDTISAFDAINASAKKKPAASGGSSFFKSSSKAGVSKSSGSAKNGGAKTASTGSRKPESKKLDMSNVLTVDSDDEEDDETDAPVFVKKTSKRVISDEDEAEDEAPAPKATSTPAKSRNVKRKLNASPAVAKKAKQVEEVEEESRSESEEEEDEGGPVIATKRRVLVSKTRINEQGYMVTEKTYEEVELTPEEVEKEQKAAKKKLEEKKKKAAAEKAAKAKKEAKKHSGPPKQRDLRSFFSVK</sequence>
<evidence type="ECO:0000256" key="1">
    <source>
        <dbReference type="SAM" id="MobiDB-lite"/>
    </source>
</evidence>
<dbReference type="Proteomes" id="UP001165121">
    <property type="component" value="Unassembled WGS sequence"/>
</dbReference>
<dbReference type="OrthoDB" id="129080at2759"/>
<keyword evidence="3" id="KW-1185">Reference proteome</keyword>
<feature type="compositionally biased region" description="Low complexity" evidence="1">
    <location>
        <begin position="192"/>
        <end position="224"/>
    </location>
</feature>
<dbReference type="AlphaFoldDB" id="A0A9W7DB93"/>
<evidence type="ECO:0000313" key="2">
    <source>
        <dbReference type="EMBL" id="GMF62843.1"/>
    </source>
</evidence>
<feature type="region of interest" description="Disordered" evidence="1">
    <location>
        <begin position="362"/>
        <end position="415"/>
    </location>
</feature>
<dbReference type="PANTHER" id="PTHR17598:SF13">
    <property type="entry name" value="DNA POLYMERASE DELTA SUBUNIT 3"/>
    <property type="match status" value="1"/>
</dbReference>
<evidence type="ECO:0000313" key="3">
    <source>
        <dbReference type="Proteomes" id="UP001165121"/>
    </source>
</evidence>
<dbReference type="EMBL" id="BSXT01006698">
    <property type="protein sequence ID" value="GMF62843.1"/>
    <property type="molecule type" value="Genomic_DNA"/>
</dbReference>
<reference evidence="2" key="1">
    <citation type="submission" date="2023-04" db="EMBL/GenBank/DDBJ databases">
        <title>Phytophthora fragariaefolia NBRC 109709.</title>
        <authorList>
            <person name="Ichikawa N."/>
            <person name="Sato H."/>
            <person name="Tonouchi N."/>
        </authorList>
    </citation>
    <scope>NUCLEOTIDE SEQUENCE</scope>
    <source>
        <strain evidence="2">NBRC 109709</strain>
    </source>
</reference>
<dbReference type="InterPro" id="IPR019038">
    <property type="entry name" value="POLD3"/>
</dbReference>
<proteinExistence type="predicted"/>
<dbReference type="PANTHER" id="PTHR17598">
    <property type="entry name" value="DNA POLYMERASE DELTA SUBUNIT 3"/>
    <property type="match status" value="1"/>
</dbReference>
<dbReference type="Pfam" id="PF09507">
    <property type="entry name" value="CDC27"/>
    <property type="match status" value="1"/>
</dbReference>
<feature type="region of interest" description="Disordered" evidence="1">
    <location>
        <begin position="189"/>
        <end position="332"/>
    </location>
</feature>
<comment type="caution">
    <text evidence="2">The sequence shown here is derived from an EMBL/GenBank/DDBJ whole genome shotgun (WGS) entry which is preliminary data.</text>
</comment>
<feature type="compositionally biased region" description="Acidic residues" evidence="1">
    <location>
        <begin position="244"/>
        <end position="254"/>
    </location>
</feature>
<dbReference type="GO" id="GO:0006297">
    <property type="term" value="P:nucleotide-excision repair, DNA gap filling"/>
    <property type="evidence" value="ECO:0007669"/>
    <property type="project" value="TreeGrafter"/>
</dbReference>
<gene>
    <name evidence="2" type="ORF">Pfra01_002741000</name>
</gene>
<dbReference type="GO" id="GO:1904161">
    <property type="term" value="P:DNA synthesis involved in UV-damage excision repair"/>
    <property type="evidence" value="ECO:0007669"/>
    <property type="project" value="TreeGrafter"/>
</dbReference>
<dbReference type="GO" id="GO:0043625">
    <property type="term" value="C:delta DNA polymerase complex"/>
    <property type="evidence" value="ECO:0007669"/>
    <property type="project" value="InterPro"/>
</dbReference>
<feature type="compositionally biased region" description="Low complexity" evidence="1">
    <location>
        <begin position="279"/>
        <end position="289"/>
    </location>
</feature>
<dbReference type="GO" id="GO:0003887">
    <property type="term" value="F:DNA-directed DNA polymerase activity"/>
    <property type="evidence" value="ECO:0007669"/>
    <property type="project" value="TreeGrafter"/>
</dbReference>
<dbReference type="GO" id="GO:0006271">
    <property type="term" value="P:DNA strand elongation involved in DNA replication"/>
    <property type="evidence" value="ECO:0007669"/>
    <property type="project" value="TreeGrafter"/>
</dbReference>
<protein>
    <submittedName>
        <fullName evidence="2">Unnamed protein product</fullName>
    </submittedName>
</protein>
<organism evidence="2 3">
    <name type="scientific">Phytophthora fragariaefolia</name>
    <dbReference type="NCBI Taxonomy" id="1490495"/>
    <lineage>
        <taxon>Eukaryota</taxon>
        <taxon>Sar</taxon>
        <taxon>Stramenopiles</taxon>
        <taxon>Oomycota</taxon>
        <taxon>Peronosporomycetes</taxon>
        <taxon>Peronosporales</taxon>
        <taxon>Peronosporaceae</taxon>
        <taxon>Phytophthora</taxon>
    </lineage>
</organism>
<feature type="compositionally biased region" description="Basic and acidic residues" evidence="1">
    <location>
        <begin position="307"/>
        <end position="319"/>
    </location>
</feature>
<feature type="compositionally biased region" description="Basic and acidic residues" evidence="1">
    <location>
        <begin position="368"/>
        <end position="393"/>
    </location>
</feature>